<accession>A0A1R1Y0X4</accession>
<organism evidence="1 2">
    <name type="scientific">Smittium culicis</name>
    <dbReference type="NCBI Taxonomy" id="133412"/>
    <lineage>
        <taxon>Eukaryota</taxon>
        <taxon>Fungi</taxon>
        <taxon>Fungi incertae sedis</taxon>
        <taxon>Zoopagomycota</taxon>
        <taxon>Kickxellomycotina</taxon>
        <taxon>Harpellomycetes</taxon>
        <taxon>Harpellales</taxon>
        <taxon>Legeriomycetaceae</taxon>
        <taxon>Smittium</taxon>
    </lineage>
</organism>
<sequence length="404" mass="45605">QLLNNSSKEYWRYIKSCTGNTLHSVSNGPVYDLDKNLITENENKLEIWNQHFSDLAKDTTGNSRDPSKWQALLSDDSDYFPECDYSISWADITAALDDTPNNKATGADGVPSEIWKLGNIPKTMTTSVVVPVPKKGDMKDPNNYRGISLIPTLIKLLAKILATKLAAIDKKYKILVKEQTGFRNFEKRRSSWTTQPNTRTAVCRLCSRANRLCSRANRLCSRANRLHRIPQTSLNSITVWSDTWEMAVNASKSAIISVNYEDPAELTLQWQTINTTDQYTYLGYIMNPKWSVAGTIKNNKLKAQKAMYAGQPGWLPRSEKSPPWSGSARIWASAQCSVAPAPPVSMHSPRAGVQNMVRRPDQAAYQGEEILLGDWVLQADQEILRQKRRRVDCDFIGQQECEKQ</sequence>
<dbReference type="PANTHER" id="PTHR19446">
    <property type="entry name" value="REVERSE TRANSCRIPTASES"/>
    <property type="match status" value="1"/>
</dbReference>
<dbReference type="OrthoDB" id="413860at2759"/>
<name>A0A1R1Y0X4_9FUNG</name>
<dbReference type="EMBL" id="LSSM01002726">
    <property type="protein sequence ID" value="OMJ20553.1"/>
    <property type="molecule type" value="Genomic_DNA"/>
</dbReference>
<feature type="non-terminal residue" evidence="1">
    <location>
        <position position="1"/>
    </location>
</feature>
<dbReference type="AlphaFoldDB" id="A0A1R1Y0X4"/>
<protein>
    <submittedName>
        <fullName evidence="1">Uncharacterized protein</fullName>
    </submittedName>
</protein>
<keyword evidence="2" id="KW-1185">Reference proteome</keyword>
<evidence type="ECO:0000313" key="2">
    <source>
        <dbReference type="Proteomes" id="UP000187429"/>
    </source>
</evidence>
<proteinExistence type="predicted"/>
<gene>
    <name evidence="1" type="ORF">AYI69_g6165</name>
</gene>
<evidence type="ECO:0000313" key="1">
    <source>
        <dbReference type="EMBL" id="OMJ20553.1"/>
    </source>
</evidence>
<comment type="caution">
    <text evidence="1">The sequence shown here is derived from an EMBL/GenBank/DDBJ whole genome shotgun (WGS) entry which is preliminary data.</text>
</comment>
<reference evidence="2" key="1">
    <citation type="submission" date="2017-01" db="EMBL/GenBank/DDBJ databases">
        <authorList>
            <person name="Wang Y."/>
            <person name="White M."/>
            <person name="Kvist S."/>
            <person name="Moncalvo J.-M."/>
        </authorList>
    </citation>
    <scope>NUCLEOTIDE SEQUENCE [LARGE SCALE GENOMIC DNA]</scope>
    <source>
        <strain evidence="2">ID-206-W2</strain>
    </source>
</reference>
<dbReference type="Proteomes" id="UP000187429">
    <property type="component" value="Unassembled WGS sequence"/>
</dbReference>